<dbReference type="SUPFAM" id="SSF51735">
    <property type="entry name" value="NAD(P)-binding Rossmann-fold domains"/>
    <property type="match status" value="1"/>
</dbReference>
<dbReference type="AlphaFoldDB" id="A0A0H2M628"/>
<evidence type="ECO:0000259" key="2">
    <source>
        <dbReference type="Pfam" id="PF01232"/>
    </source>
</evidence>
<keyword evidence="5" id="KW-1185">Reference proteome</keyword>
<dbReference type="EMBL" id="JZWI01000005">
    <property type="protein sequence ID" value="KLN57818.1"/>
    <property type="molecule type" value="Genomic_DNA"/>
</dbReference>
<dbReference type="InterPro" id="IPR013118">
    <property type="entry name" value="Mannitol_DH_C"/>
</dbReference>
<dbReference type="InterPro" id="IPR050988">
    <property type="entry name" value="Mannitol_DH/Oxidoreductase"/>
</dbReference>
<dbReference type="PANTHER" id="PTHR43362:SF1">
    <property type="entry name" value="MANNITOL DEHYDROGENASE 2-RELATED"/>
    <property type="match status" value="1"/>
</dbReference>
<dbReference type="InterPro" id="IPR013131">
    <property type="entry name" value="Mannitol_DH_N"/>
</dbReference>
<feature type="domain" description="Mannitol dehydrogenase N-terminal" evidence="2">
    <location>
        <begin position="29"/>
        <end position="281"/>
    </location>
</feature>
<organism evidence="4 5">
    <name type="scientific">Variovorax paradoxus</name>
    <dbReference type="NCBI Taxonomy" id="34073"/>
    <lineage>
        <taxon>Bacteria</taxon>
        <taxon>Pseudomonadati</taxon>
        <taxon>Pseudomonadota</taxon>
        <taxon>Betaproteobacteria</taxon>
        <taxon>Burkholderiales</taxon>
        <taxon>Comamonadaceae</taxon>
        <taxon>Variovorax</taxon>
    </lineage>
</organism>
<dbReference type="RefSeq" id="WP_047783569.1">
    <property type="nucleotide sequence ID" value="NZ_JZWI01000005.1"/>
</dbReference>
<dbReference type="PATRIC" id="fig|34073.19.peg.841"/>
<sequence length="505" mass="54028">MPRLNAETLAAPPPAVARPSYDRAALEAGIVHLGVGAFQRGHLAAVNEAALHASGDLRWGIAGVSLRSAETRDALAPQDGLYTLALRDVDEAGMPRASLQVIGCLLGVQVAPEDPAAVLARIAHPATRIVSLTVTEKGYCHDPATGALRADHPDVLHDLARPDAPRGTLGFLVSGLRLRQLRGLAPVTLLSLDNLPSNGHLLRGLVLDFAQRVDPQLARWIAEHCSFPCSMVDRIVPRTTDADRAQVNTALGLEDAWPVVGERFLEWVVEDDFAAGRPAWDVGGARFVADARPFETLKLRMVNGAHSALAYLGATAGLDTVDRAVATPALHRYLDRLMSEEIAPTLPALPGLDLDAYRRRLLERFANPALAHRTAQIAMDGSQKLPQRLLGTVRDRLAAGASIDRLALAVAAWLHYLRGVDELGRRHEIQDPLADALAERCTGAERAAAAAEPAHADEARVTVFAAFAPVFGNDLGSNAHFVSAVATQLRALRELGVHKTLADQA</sequence>
<dbReference type="Gene3D" id="1.10.1040.10">
    <property type="entry name" value="N-(1-d-carboxylethyl)-l-norvaline Dehydrogenase, domain 2"/>
    <property type="match status" value="1"/>
</dbReference>
<dbReference type="Gene3D" id="3.40.50.720">
    <property type="entry name" value="NAD(P)-binding Rossmann-like Domain"/>
    <property type="match status" value="1"/>
</dbReference>
<feature type="domain" description="Mannitol dehydrogenase C-terminal" evidence="3">
    <location>
        <begin position="292"/>
        <end position="492"/>
    </location>
</feature>
<comment type="caution">
    <text evidence="4">The sequence shown here is derived from an EMBL/GenBank/DDBJ whole genome shotgun (WGS) entry which is preliminary data.</text>
</comment>
<gene>
    <name evidence="4" type="primary">por</name>
    <name evidence="4" type="ORF">VPARA_08290</name>
</gene>
<name>A0A0H2M628_VARPD</name>
<dbReference type="EC" id="1.1.1.-" evidence="4"/>
<dbReference type="InterPro" id="IPR013328">
    <property type="entry name" value="6PGD_dom2"/>
</dbReference>
<dbReference type="PANTHER" id="PTHR43362">
    <property type="entry name" value="MANNITOL DEHYDROGENASE DSF1-RELATED"/>
    <property type="match status" value="1"/>
</dbReference>
<dbReference type="InterPro" id="IPR008927">
    <property type="entry name" value="6-PGluconate_DH-like_C_sf"/>
</dbReference>
<reference evidence="4 5" key="1">
    <citation type="submission" date="2015-03" db="EMBL/GenBank/DDBJ databases">
        <title>Genome sequence of Variovorax paradoxus TBEA6.</title>
        <authorList>
            <person name="Poehlein A."/>
            <person name="Schuldes J."/>
            <person name="Wuebbeler J.H."/>
            <person name="Hiessl S."/>
            <person name="Steinbuechel A."/>
            <person name="Daniel R."/>
        </authorList>
    </citation>
    <scope>NUCLEOTIDE SEQUENCE [LARGE SCALE GENOMIC DNA]</scope>
    <source>
        <strain evidence="4 5">TBEA6</strain>
    </source>
</reference>
<protein>
    <submittedName>
        <fullName evidence="4">Polyol:NADP oxidoreductase</fullName>
        <ecNumber evidence="4">1.1.1.-</ecNumber>
    </submittedName>
</protein>
<dbReference type="GO" id="GO:0016616">
    <property type="term" value="F:oxidoreductase activity, acting on the CH-OH group of donors, NAD or NADP as acceptor"/>
    <property type="evidence" value="ECO:0007669"/>
    <property type="project" value="TreeGrafter"/>
</dbReference>
<dbReference type="PRINTS" id="PR00084">
    <property type="entry name" value="MTLDHDRGNASE"/>
</dbReference>
<evidence type="ECO:0000256" key="1">
    <source>
        <dbReference type="ARBA" id="ARBA00023002"/>
    </source>
</evidence>
<proteinExistence type="predicted"/>
<evidence type="ECO:0000313" key="5">
    <source>
        <dbReference type="Proteomes" id="UP000035170"/>
    </source>
</evidence>
<dbReference type="Pfam" id="PF08125">
    <property type="entry name" value="Mannitol_dh_C"/>
    <property type="match status" value="1"/>
</dbReference>
<evidence type="ECO:0000313" key="4">
    <source>
        <dbReference type="EMBL" id="KLN57818.1"/>
    </source>
</evidence>
<dbReference type="Proteomes" id="UP000035170">
    <property type="component" value="Unassembled WGS sequence"/>
</dbReference>
<accession>A0A0H2M628</accession>
<dbReference type="InterPro" id="IPR000669">
    <property type="entry name" value="Mannitol_DH"/>
</dbReference>
<dbReference type="InterPro" id="IPR036291">
    <property type="entry name" value="NAD(P)-bd_dom_sf"/>
</dbReference>
<keyword evidence="1 4" id="KW-0560">Oxidoreductase</keyword>
<dbReference type="Pfam" id="PF01232">
    <property type="entry name" value="Mannitol_dh"/>
    <property type="match status" value="1"/>
</dbReference>
<dbReference type="SUPFAM" id="SSF48179">
    <property type="entry name" value="6-phosphogluconate dehydrogenase C-terminal domain-like"/>
    <property type="match status" value="1"/>
</dbReference>
<evidence type="ECO:0000259" key="3">
    <source>
        <dbReference type="Pfam" id="PF08125"/>
    </source>
</evidence>